<name>A0A1F5Z4T2_9BACT</name>
<evidence type="ECO:0000256" key="1">
    <source>
        <dbReference type="SAM" id="Phobius"/>
    </source>
</evidence>
<organism evidence="3 4">
    <name type="scientific">Candidatus Gottesmanbacteria bacterium RIFCSPHIGHO2_01_FULL_42_12</name>
    <dbReference type="NCBI Taxonomy" id="1798377"/>
    <lineage>
        <taxon>Bacteria</taxon>
        <taxon>Candidatus Gottesmaniibacteriota</taxon>
    </lineage>
</organism>
<dbReference type="Proteomes" id="UP000178681">
    <property type="component" value="Unassembled WGS sequence"/>
</dbReference>
<dbReference type="EMBL" id="MFJG01000007">
    <property type="protein sequence ID" value="OGG07383.1"/>
    <property type="molecule type" value="Genomic_DNA"/>
</dbReference>
<dbReference type="Pfam" id="PF13399">
    <property type="entry name" value="LytR_C"/>
    <property type="match status" value="1"/>
</dbReference>
<sequence length="352" mass="38805">MNKSNFPAILYLGRGKLTFYSPASEKYPDLNFDTDLVTDLEVKKTDLMTDTVRVFIDQNKIKQAPFVTLLADEICFKKNFAVGTPEAQKEEIKKFLDLVPFENVRSKTFPFEKGFSLYAVNRDYYEIIESAFEKFGFKADATVPFTAMNFPLPNGPQDNNFLPEVYKKINFVRQNTLSGQVYVAGATGDKNDFVHKNRNLLIALGILGILLSVLIAVFLVVNPLKIGQKPKTIKTVSLPAEVVVPLPEQPVAATVSAGVPAEKLKVQILNASGKVGLAGDTREIFLVLGFKEITVGTSRTSVLNTTLVYTSSVSANILDSLTTKLKVKFPDLSTQQSEGLDYSLILTIGKSN</sequence>
<keyword evidence="1" id="KW-0812">Transmembrane</keyword>
<feature type="transmembrane region" description="Helical" evidence="1">
    <location>
        <begin position="200"/>
        <end position="221"/>
    </location>
</feature>
<dbReference type="STRING" id="1798377.A2872_03625"/>
<accession>A0A1F5Z4T2</accession>
<protein>
    <recommendedName>
        <fullName evidence="2">LytR/CpsA/Psr regulator C-terminal domain-containing protein</fullName>
    </recommendedName>
</protein>
<comment type="caution">
    <text evidence="3">The sequence shown here is derived from an EMBL/GenBank/DDBJ whole genome shotgun (WGS) entry which is preliminary data.</text>
</comment>
<dbReference type="AlphaFoldDB" id="A0A1F5Z4T2"/>
<evidence type="ECO:0000313" key="4">
    <source>
        <dbReference type="Proteomes" id="UP000178681"/>
    </source>
</evidence>
<proteinExistence type="predicted"/>
<dbReference type="Gene3D" id="3.30.70.2390">
    <property type="match status" value="1"/>
</dbReference>
<evidence type="ECO:0000313" key="3">
    <source>
        <dbReference type="EMBL" id="OGG07383.1"/>
    </source>
</evidence>
<gene>
    <name evidence="3" type="ORF">A2872_03625</name>
</gene>
<feature type="domain" description="LytR/CpsA/Psr regulator C-terminal" evidence="2">
    <location>
        <begin position="264"/>
        <end position="350"/>
    </location>
</feature>
<keyword evidence="1" id="KW-0472">Membrane</keyword>
<reference evidence="3 4" key="1">
    <citation type="journal article" date="2016" name="Nat. Commun.">
        <title>Thousands of microbial genomes shed light on interconnected biogeochemical processes in an aquifer system.</title>
        <authorList>
            <person name="Anantharaman K."/>
            <person name="Brown C.T."/>
            <person name="Hug L.A."/>
            <person name="Sharon I."/>
            <person name="Castelle C.J."/>
            <person name="Probst A.J."/>
            <person name="Thomas B.C."/>
            <person name="Singh A."/>
            <person name="Wilkins M.J."/>
            <person name="Karaoz U."/>
            <person name="Brodie E.L."/>
            <person name="Williams K.H."/>
            <person name="Hubbard S.S."/>
            <person name="Banfield J.F."/>
        </authorList>
    </citation>
    <scope>NUCLEOTIDE SEQUENCE [LARGE SCALE GENOMIC DNA]</scope>
</reference>
<dbReference type="InterPro" id="IPR027381">
    <property type="entry name" value="LytR/CpsA/Psr_C"/>
</dbReference>
<evidence type="ECO:0000259" key="2">
    <source>
        <dbReference type="Pfam" id="PF13399"/>
    </source>
</evidence>
<keyword evidence="1" id="KW-1133">Transmembrane helix</keyword>